<name>Q4R193_HAELO</name>
<dbReference type="AlphaFoldDB" id="Q4R193"/>
<protein>
    <submittedName>
        <fullName evidence="2">Uncharacterized protein HLSG-g17</fullName>
    </submittedName>
</protein>
<reference evidence="2" key="1">
    <citation type="journal article" date="2005" name="J. Vet. Med. Sci.">
        <title>Random sequencing of cDNA library derived from partially-fed adult female Haemaphysalis longicornis salivary gland.</title>
        <authorList>
            <person name="Nakajima C."/>
            <person name="da Silva I."/>
            <person name="Imamura S."/>
            <person name="Konnai S."/>
            <person name="Ohashi K."/>
            <person name="Onuma M."/>
        </authorList>
    </citation>
    <scope>NUCLEOTIDE SEQUENCE</scope>
    <source>
        <tissue evidence="2">Salivary gland</tissue>
    </source>
</reference>
<organism evidence="2">
    <name type="scientific">Haemaphysalis longicornis</name>
    <name type="common">Bush tick</name>
    <dbReference type="NCBI Taxonomy" id="44386"/>
    <lineage>
        <taxon>Eukaryota</taxon>
        <taxon>Metazoa</taxon>
        <taxon>Ecdysozoa</taxon>
        <taxon>Arthropoda</taxon>
        <taxon>Chelicerata</taxon>
        <taxon>Arachnida</taxon>
        <taxon>Acari</taxon>
        <taxon>Parasitiformes</taxon>
        <taxon>Ixodida</taxon>
        <taxon>Ixodoidea</taxon>
        <taxon>Ixodidae</taxon>
        <taxon>Haemaphysalinae</taxon>
        <taxon>Haemaphysalis</taxon>
    </lineage>
</organism>
<feature type="chain" id="PRO_5004242144" evidence="1">
    <location>
        <begin position="21"/>
        <end position="182"/>
    </location>
</feature>
<dbReference type="GO" id="GO:0030682">
    <property type="term" value="P:symbiont-mediated perturbation of host defenses"/>
    <property type="evidence" value="ECO:0007669"/>
    <property type="project" value="InterPro"/>
</dbReference>
<keyword evidence="1" id="KW-0732">Signal</keyword>
<evidence type="ECO:0000256" key="1">
    <source>
        <dbReference type="SAM" id="SignalP"/>
    </source>
</evidence>
<feature type="non-terminal residue" evidence="2">
    <location>
        <position position="182"/>
    </location>
</feature>
<dbReference type="Pfam" id="PF02098">
    <property type="entry name" value="His_binding"/>
    <property type="match status" value="1"/>
</dbReference>
<sequence length="182" mass="20997">MQLNVLFALNFVAFAAGIHGQERQSLDKCEFESNGNIDPYDLFKKKFTRFWMLKASYNLSKNVNDTRCLHTGMNPVNYGENGLTMLFKYTNFSNDEALGMEYINMTFLKTSGSNKYDSMRSTVDEPLEVYNLSLPAWNFRYVNQNCTVVEVPPLVEQPQEAKSRSGEDSRLYSKCELWTVED</sequence>
<dbReference type="InterPro" id="IPR002970">
    <property type="entry name" value="Tick_his-bd"/>
</dbReference>
<feature type="signal peptide" evidence="1">
    <location>
        <begin position="1"/>
        <end position="20"/>
    </location>
</feature>
<proteinExistence type="evidence at transcript level"/>
<dbReference type="SUPFAM" id="SSF50814">
    <property type="entry name" value="Lipocalins"/>
    <property type="match status" value="1"/>
</dbReference>
<dbReference type="InterPro" id="IPR012674">
    <property type="entry name" value="Calycin"/>
</dbReference>
<dbReference type="GO" id="GO:0043176">
    <property type="term" value="F:amine binding"/>
    <property type="evidence" value="ECO:0007669"/>
    <property type="project" value="InterPro"/>
</dbReference>
<accession>Q4R193</accession>
<gene>
    <name evidence="2" type="primary">HLSG-g17</name>
</gene>
<evidence type="ECO:0000313" key="2">
    <source>
        <dbReference type="EMBL" id="BAE02554.1"/>
    </source>
</evidence>
<dbReference type="EMBL" id="AB219064">
    <property type="protein sequence ID" value="BAE02554.1"/>
    <property type="molecule type" value="mRNA"/>
</dbReference>